<comment type="similarity">
    <text evidence="2">Belongs to the Clp1 family. NOL9/GRC3 subfamily.</text>
</comment>
<gene>
    <name evidence="12" type="ORF">Esi_0013_0075</name>
</gene>
<evidence type="ECO:0000313" key="13">
    <source>
        <dbReference type="Proteomes" id="UP000002630"/>
    </source>
</evidence>
<protein>
    <submittedName>
        <fullName evidence="12">Uncharacterized protein</fullName>
    </submittedName>
</protein>
<dbReference type="Pfam" id="PF16575">
    <property type="entry name" value="CLP1_P"/>
    <property type="match status" value="1"/>
</dbReference>
<organism evidence="12 13">
    <name type="scientific">Ectocarpus siliculosus</name>
    <name type="common">Brown alga</name>
    <name type="synonym">Conferva siliculosa</name>
    <dbReference type="NCBI Taxonomy" id="2880"/>
    <lineage>
        <taxon>Eukaryota</taxon>
        <taxon>Sar</taxon>
        <taxon>Stramenopiles</taxon>
        <taxon>Ochrophyta</taxon>
        <taxon>PX clade</taxon>
        <taxon>Phaeophyceae</taxon>
        <taxon>Ectocarpales</taxon>
        <taxon>Ectocarpaceae</taxon>
        <taxon>Ectocarpus</taxon>
    </lineage>
</organism>
<dbReference type="AlphaFoldDB" id="D8LE84"/>
<accession>D8LE84</accession>
<sequence length="832" mass="86022">MGRKRKRARTSPPAGEEGSGPPTPTSARSCTTPSAAQEKAAAAAAAAAAASANPTSRNPTTTTSPTSEQDAPALKPAAGKGDGVTDGITEEEDEGKVHRVAGGVSAAADDAPGALVVGLHSLEKLCFVGAALVRCGRGQADLSGFTLLPEAWGPYVEAHSPRWMGLLVLRALDAEDRPDVAIARGSIATDDAGAANDDKMENEIEEAIDRIAEHFPVVVVFKSLSGRSPLKFLSAQADADALYAPSIGADDSSDPVAESQPPQSNRRRGLQTAEGGELGGGHQDDTETATTCSPPPVASGCTGDVLDGSFAAELRLPGMQVVTTEVAGLRPLTLPQDWANAIDAVLASPPRPAGGGSNDSVLVCGAKGVGKSTLCRFLANRMLGRHREVAYMDCDLGQPEFTPPGQVSLHLLNTPVVGPPHANLRHPHLAYFIGTTTSKPEPLLYSAAVRALAERASEGVVGGAEQQQQHAERPASFFAGGAPPPTPLVVNTDGWVKGMGEDLLGAVIDAVRPRHIVQILGTSTAKSFELDLARLPEECEVHRVGVWSPPPVPSGGTPNPSRPSPQDQRTLRLVAYFLGQGQGTRGCGDVFPGGVSPGCLSGGAEAVATAAAVAGRQRGAGSAVTGTEDSSVASGLAEGLVDGEKVTGGDSGRLRHASMRGGKMYDLDHEVAVLLASARPRRVPFRAVQIRIMNGSVSPSLVLHAINGALVGLVAMARQPWEGGRSGSVGGGAERPPGEGLVCLAETPLAPCVGLGIVRSVDVEKRVLYVLTPEPPEVLRDVNVLVMGPLQLPMVMLYDPNWCSHPYFSSEVVGGGVIKNRNNLLRRGGQHA</sequence>
<dbReference type="InterPro" id="IPR045116">
    <property type="entry name" value="Clp1/Grc3"/>
</dbReference>
<name>D8LE84_ECTSI</name>
<dbReference type="eggNOG" id="KOG2750">
    <property type="taxonomic scope" value="Eukaryota"/>
</dbReference>
<dbReference type="InterPro" id="IPR032319">
    <property type="entry name" value="CLP1_P"/>
</dbReference>
<evidence type="ECO:0000256" key="6">
    <source>
        <dbReference type="ARBA" id="ARBA00022777"/>
    </source>
</evidence>
<evidence type="ECO:0000256" key="4">
    <source>
        <dbReference type="ARBA" id="ARBA00022679"/>
    </source>
</evidence>
<keyword evidence="6" id="KW-0418">Kinase</keyword>
<evidence type="ECO:0000256" key="2">
    <source>
        <dbReference type="ARBA" id="ARBA00011003"/>
    </source>
</evidence>
<evidence type="ECO:0000256" key="8">
    <source>
        <dbReference type="ARBA" id="ARBA00023242"/>
    </source>
</evidence>
<feature type="region of interest" description="Disordered" evidence="9">
    <location>
        <begin position="1"/>
        <end position="95"/>
    </location>
</feature>
<evidence type="ECO:0000259" key="11">
    <source>
        <dbReference type="Pfam" id="PF25467"/>
    </source>
</evidence>
<dbReference type="PANTHER" id="PTHR12755">
    <property type="entry name" value="CLEAVAGE/POLYADENYLATION FACTOR IA SUBUNIT CLP1P"/>
    <property type="match status" value="1"/>
</dbReference>
<feature type="region of interest" description="Disordered" evidence="9">
    <location>
        <begin position="547"/>
        <end position="567"/>
    </location>
</feature>
<dbReference type="PANTHER" id="PTHR12755:SF3">
    <property type="entry name" value="POLYNUCLEOTIDE 5'-HYDROXYL-KINASE NOL9"/>
    <property type="match status" value="1"/>
</dbReference>
<dbReference type="GO" id="GO:0000448">
    <property type="term" value="P:cleavage in ITS2 between 5.8S rRNA and LSU-rRNA of tricistronic rRNA transcript (SSU-rRNA, 5.8S rRNA, LSU-rRNA)"/>
    <property type="evidence" value="ECO:0007669"/>
    <property type="project" value="TreeGrafter"/>
</dbReference>
<keyword evidence="7" id="KW-0067">ATP-binding</keyword>
<dbReference type="GO" id="GO:0051731">
    <property type="term" value="F:polynucleotide 5'-hydroxyl-kinase activity"/>
    <property type="evidence" value="ECO:0007669"/>
    <property type="project" value="InterPro"/>
</dbReference>
<dbReference type="InterPro" id="IPR027417">
    <property type="entry name" value="P-loop_NTPase"/>
</dbReference>
<proteinExistence type="inferred from homology"/>
<keyword evidence="13" id="KW-1185">Reference proteome</keyword>
<keyword evidence="4" id="KW-0808">Transferase</keyword>
<feature type="region of interest" description="Disordered" evidence="9">
    <location>
        <begin position="245"/>
        <end position="296"/>
    </location>
</feature>
<evidence type="ECO:0000256" key="7">
    <source>
        <dbReference type="ARBA" id="ARBA00022840"/>
    </source>
</evidence>
<feature type="compositionally biased region" description="Low complexity" evidence="9">
    <location>
        <begin position="35"/>
        <end position="67"/>
    </location>
</feature>
<dbReference type="Pfam" id="PF25467">
    <property type="entry name" value="NOL9_C"/>
    <property type="match status" value="1"/>
</dbReference>
<evidence type="ECO:0000313" key="12">
    <source>
        <dbReference type="EMBL" id="CBN74160.1"/>
    </source>
</evidence>
<evidence type="ECO:0000256" key="3">
    <source>
        <dbReference type="ARBA" id="ARBA00022552"/>
    </source>
</evidence>
<evidence type="ECO:0000259" key="10">
    <source>
        <dbReference type="Pfam" id="PF16575"/>
    </source>
</evidence>
<feature type="domain" description="NOL9 C-terminal" evidence="11">
    <location>
        <begin position="743"/>
        <end position="793"/>
    </location>
</feature>
<dbReference type="InParanoid" id="D8LE84"/>
<dbReference type="STRING" id="2880.D8LE84"/>
<keyword evidence="8" id="KW-0539">Nucleus</keyword>
<dbReference type="Proteomes" id="UP000002630">
    <property type="component" value="Unassembled WGS sequence"/>
</dbReference>
<dbReference type="SUPFAM" id="SSF52540">
    <property type="entry name" value="P-loop containing nucleoside triphosphate hydrolases"/>
    <property type="match status" value="1"/>
</dbReference>
<feature type="compositionally biased region" description="Low complexity" evidence="9">
    <location>
        <begin position="10"/>
        <end position="20"/>
    </location>
</feature>
<feature type="domain" description="Clp1 P-loop" evidence="10">
    <location>
        <begin position="365"/>
        <end position="577"/>
    </location>
</feature>
<comment type="subcellular location">
    <subcellularLocation>
        <location evidence="1">Nucleus</location>
        <location evidence="1">Nucleolus</location>
    </subcellularLocation>
</comment>
<evidence type="ECO:0000256" key="9">
    <source>
        <dbReference type="SAM" id="MobiDB-lite"/>
    </source>
</evidence>
<keyword evidence="5" id="KW-0547">Nucleotide-binding</keyword>
<evidence type="ECO:0000256" key="5">
    <source>
        <dbReference type="ARBA" id="ARBA00022741"/>
    </source>
</evidence>
<reference evidence="12 13" key="1">
    <citation type="journal article" date="2010" name="Nature">
        <title>The Ectocarpus genome and the independent evolution of multicellularity in brown algae.</title>
        <authorList>
            <person name="Cock J.M."/>
            <person name="Sterck L."/>
            <person name="Rouze P."/>
            <person name="Scornet D."/>
            <person name="Allen A.E."/>
            <person name="Amoutzias G."/>
            <person name="Anthouard V."/>
            <person name="Artiguenave F."/>
            <person name="Aury J.M."/>
            <person name="Badger J.H."/>
            <person name="Beszteri B."/>
            <person name="Billiau K."/>
            <person name="Bonnet E."/>
            <person name="Bothwell J.H."/>
            <person name="Bowler C."/>
            <person name="Boyen C."/>
            <person name="Brownlee C."/>
            <person name="Carrano C.J."/>
            <person name="Charrier B."/>
            <person name="Cho G.Y."/>
            <person name="Coelho S.M."/>
            <person name="Collen J."/>
            <person name="Corre E."/>
            <person name="Da Silva C."/>
            <person name="Delage L."/>
            <person name="Delaroque N."/>
            <person name="Dittami S.M."/>
            <person name="Doulbeau S."/>
            <person name="Elias M."/>
            <person name="Farnham G."/>
            <person name="Gachon C.M."/>
            <person name="Gschloessl B."/>
            <person name="Heesch S."/>
            <person name="Jabbari K."/>
            <person name="Jubin C."/>
            <person name="Kawai H."/>
            <person name="Kimura K."/>
            <person name="Kloareg B."/>
            <person name="Kupper F.C."/>
            <person name="Lang D."/>
            <person name="Le Bail A."/>
            <person name="Leblanc C."/>
            <person name="Lerouge P."/>
            <person name="Lohr M."/>
            <person name="Lopez P.J."/>
            <person name="Martens C."/>
            <person name="Maumus F."/>
            <person name="Michel G."/>
            <person name="Miranda-Saavedra D."/>
            <person name="Morales J."/>
            <person name="Moreau H."/>
            <person name="Motomura T."/>
            <person name="Nagasato C."/>
            <person name="Napoli C.A."/>
            <person name="Nelson D.R."/>
            <person name="Nyvall-Collen P."/>
            <person name="Peters A.F."/>
            <person name="Pommier C."/>
            <person name="Potin P."/>
            <person name="Poulain J."/>
            <person name="Quesneville H."/>
            <person name="Read B."/>
            <person name="Rensing S.A."/>
            <person name="Ritter A."/>
            <person name="Rousvoal S."/>
            <person name="Samanta M."/>
            <person name="Samson G."/>
            <person name="Schroeder D.C."/>
            <person name="Segurens B."/>
            <person name="Strittmatter M."/>
            <person name="Tonon T."/>
            <person name="Tregear J.W."/>
            <person name="Valentin K."/>
            <person name="von Dassow P."/>
            <person name="Yamagishi T."/>
            <person name="Van de Peer Y."/>
            <person name="Wincker P."/>
        </authorList>
    </citation>
    <scope>NUCLEOTIDE SEQUENCE [LARGE SCALE GENOMIC DNA]</scope>
    <source>
        <strain evidence="13">Ec32 / CCAP1310/4</strain>
    </source>
</reference>
<dbReference type="GO" id="GO:0005730">
    <property type="term" value="C:nucleolus"/>
    <property type="evidence" value="ECO:0007669"/>
    <property type="project" value="UniProtKB-SubCell"/>
</dbReference>
<dbReference type="GO" id="GO:0005524">
    <property type="term" value="F:ATP binding"/>
    <property type="evidence" value="ECO:0007669"/>
    <property type="project" value="UniProtKB-KW"/>
</dbReference>
<dbReference type="Gene3D" id="3.40.50.300">
    <property type="entry name" value="P-loop containing nucleotide triphosphate hydrolases"/>
    <property type="match status" value="1"/>
</dbReference>
<dbReference type="OrthoDB" id="2405412at2759"/>
<dbReference type="EMBL" id="FN649760">
    <property type="protein sequence ID" value="CBN74160.1"/>
    <property type="molecule type" value="Genomic_DNA"/>
</dbReference>
<dbReference type="InterPro" id="IPR057570">
    <property type="entry name" value="NOL9_C"/>
</dbReference>
<keyword evidence="3" id="KW-0698">rRNA processing</keyword>
<evidence type="ECO:0000256" key="1">
    <source>
        <dbReference type="ARBA" id="ARBA00004604"/>
    </source>
</evidence>